<dbReference type="InterPro" id="IPR009072">
    <property type="entry name" value="Histone-fold"/>
</dbReference>
<dbReference type="Proteomes" id="UP000826271">
    <property type="component" value="Unassembled WGS sequence"/>
</dbReference>
<accession>A0AAV6WC12</accession>
<evidence type="ECO:0000313" key="2">
    <source>
        <dbReference type="Proteomes" id="UP000826271"/>
    </source>
</evidence>
<sequence>MIQSTHILKLTSNGRVGATAAVYFAAILDYLIADVLELAGNTNKDLKVKCSSWLDNTTTVSAGHSWR</sequence>
<dbReference type="GO" id="GO:0046982">
    <property type="term" value="F:protein heterodimerization activity"/>
    <property type="evidence" value="ECO:0007669"/>
    <property type="project" value="InterPro"/>
</dbReference>
<dbReference type="Gene3D" id="1.10.20.10">
    <property type="entry name" value="Histone, subunit A"/>
    <property type="match status" value="1"/>
</dbReference>
<keyword evidence="2" id="KW-1185">Reference proteome</keyword>
<dbReference type="PRINTS" id="PR00620">
    <property type="entry name" value="HISTONEH2A"/>
</dbReference>
<dbReference type="PANTHER" id="PTHR23430">
    <property type="entry name" value="HISTONE H2A"/>
    <property type="match status" value="1"/>
</dbReference>
<dbReference type="SUPFAM" id="SSF47113">
    <property type="entry name" value="Histone-fold"/>
    <property type="match status" value="1"/>
</dbReference>
<comment type="caution">
    <text evidence="1">The sequence shown here is derived from an EMBL/GenBank/DDBJ whole genome shotgun (WGS) entry which is preliminary data.</text>
</comment>
<dbReference type="GO" id="GO:0000786">
    <property type="term" value="C:nucleosome"/>
    <property type="evidence" value="ECO:0007669"/>
    <property type="project" value="InterPro"/>
</dbReference>
<proteinExistence type="predicted"/>
<organism evidence="1 2">
    <name type="scientific">Buddleja alternifolia</name>
    <dbReference type="NCBI Taxonomy" id="168488"/>
    <lineage>
        <taxon>Eukaryota</taxon>
        <taxon>Viridiplantae</taxon>
        <taxon>Streptophyta</taxon>
        <taxon>Embryophyta</taxon>
        <taxon>Tracheophyta</taxon>
        <taxon>Spermatophyta</taxon>
        <taxon>Magnoliopsida</taxon>
        <taxon>eudicotyledons</taxon>
        <taxon>Gunneridae</taxon>
        <taxon>Pentapetalae</taxon>
        <taxon>asterids</taxon>
        <taxon>lamiids</taxon>
        <taxon>Lamiales</taxon>
        <taxon>Scrophulariaceae</taxon>
        <taxon>Buddlejeae</taxon>
        <taxon>Buddleja</taxon>
    </lineage>
</organism>
<dbReference type="AlphaFoldDB" id="A0AAV6WC12"/>
<evidence type="ECO:0008006" key="3">
    <source>
        <dbReference type="Google" id="ProtNLM"/>
    </source>
</evidence>
<dbReference type="InterPro" id="IPR002119">
    <property type="entry name" value="Histone_H2A"/>
</dbReference>
<evidence type="ECO:0000313" key="1">
    <source>
        <dbReference type="EMBL" id="KAG8365446.1"/>
    </source>
</evidence>
<dbReference type="EMBL" id="WHWC01000018">
    <property type="protein sequence ID" value="KAG8365446.1"/>
    <property type="molecule type" value="Genomic_DNA"/>
</dbReference>
<reference evidence="1" key="1">
    <citation type="submission" date="2019-10" db="EMBL/GenBank/DDBJ databases">
        <authorList>
            <person name="Zhang R."/>
            <person name="Pan Y."/>
            <person name="Wang J."/>
            <person name="Ma R."/>
            <person name="Yu S."/>
        </authorList>
    </citation>
    <scope>NUCLEOTIDE SEQUENCE</scope>
    <source>
        <strain evidence="1">LA-IB0</strain>
        <tissue evidence="1">Leaf</tissue>
    </source>
</reference>
<name>A0AAV6WC12_9LAMI</name>
<dbReference type="GO" id="GO:0003677">
    <property type="term" value="F:DNA binding"/>
    <property type="evidence" value="ECO:0007669"/>
    <property type="project" value="InterPro"/>
</dbReference>
<dbReference type="GO" id="GO:0030527">
    <property type="term" value="F:structural constituent of chromatin"/>
    <property type="evidence" value="ECO:0007669"/>
    <property type="project" value="InterPro"/>
</dbReference>
<protein>
    <recommendedName>
        <fullName evidence="3">Histone H2A</fullName>
    </recommendedName>
</protein>
<gene>
    <name evidence="1" type="ORF">BUALT_Bualt18G0105700</name>
</gene>